<sequence length="88" mass="9432">MTSGSRPAARIAFRSPSLRKPMNLSLPPFAPPPPLSAPSPGVRKATAAAGADCAREREGGRCIEVERFLACEKLYENNSEAIYVTLIC</sequence>
<reference evidence="2" key="2">
    <citation type="submission" date="2018-05" db="EMBL/GenBank/DDBJ databases">
        <title>OgluRS3 (Oryza glumaepatula Reference Sequence Version 3).</title>
        <authorList>
            <person name="Zhang J."/>
            <person name="Kudrna D."/>
            <person name="Lee S."/>
            <person name="Talag J."/>
            <person name="Welchert J."/>
            <person name="Wing R.A."/>
        </authorList>
    </citation>
    <scope>NUCLEOTIDE SEQUENCE [LARGE SCALE GENOMIC DNA]</scope>
</reference>
<feature type="compositionally biased region" description="Pro residues" evidence="1">
    <location>
        <begin position="28"/>
        <end position="37"/>
    </location>
</feature>
<proteinExistence type="predicted"/>
<evidence type="ECO:0000313" key="3">
    <source>
        <dbReference type="Proteomes" id="UP000026961"/>
    </source>
</evidence>
<organism evidence="2">
    <name type="scientific">Oryza glumipatula</name>
    <dbReference type="NCBI Taxonomy" id="40148"/>
    <lineage>
        <taxon>Eukaryota</taxon>
        <taxon>Viridiplantae</taxon>
        <taxon>Streptophyta</taxon>
        <taxon>Embryophyta</taxon>
        <taxon>Tracheophyta</taxon>
        <taxon>Spermatophyta</taxon>
        <taxon>Magnoliopsida</taxon>
        <taxon>Liliopsida</taxon>
        <taxon>Poales</taxon>
        <taxon>Poaceae</taxon>
        <taxon>BOP clade</taxon>
        <taxon>Oryzoideae</taxon>
        <taxon>Oryzeae</taxon>
        <taxon>Oryzinae</taxon>
        <taxon>Oryza</taxon>
    </lineage>
</organism>
<keyword evidence="3" id="KW-1185">Reference proteome</keyword>
<evidence type="ECO:0000313" key="2">
    <source>
        <dbReference type="EnsemblPlants" id="OGLUM09G14170.1"/>
    </source>
</evidence>
<feature type="region of interest" description="Disordered" evidence="1">
    <location>
        <begin position="19"/>
        <end position="42"/>
    </location>
</feature>
<reference evidence="2" key="1">
    <citation type="submission" date="2015-04" db="UniProtKB">
        <authorList>
            <consortium name="EnsemblPlants"/>
        </authorList>
    </citation>
    <scope>IDENTIFICATION</scope>
</reference>
<accession>A0A0E0B476</accession>
<protein>
    <submittedName>
        <fullName evidence="2">Uncharacterized protein</fullName>
    </submittedName>
</protein>
<dbReference type="HOGENOM" id="CLU_2472736_0_0_1"/>
<dbReference type="Proteomes" id="UP000026961">
    <property type="component" value="Chromosome 9"/>
</dbReference>
<dbReference type="Gramene" id="OGLUM09G14170.1">
    <property type="protein sequence ID" value="OGLUM09G14170.1"/>
    <property type="gene ID" value="OGLUM09G14170"/>
</dbReference>
<dbReference type="AlphaFoldDB" id="A0A0E0B476"/>
<evidence type="ECO:0000256" key="1">
    <source>
        <dbReference type="SAM" id="MobiDB-lite"/>
    </source>
</evidence>
<name>A0A0E0B476_9ORYZ</name>
<dbReference type="EnsemblPlants" id="OGLUM09G14170.1">
    <property type="protein sequence ID" value="OGLUM09G14170.1"/>
    <property type="gene ID" value="OGLUM09G14170"/>
</dbReference>